<accession>A0AAN7ZMD3</accession>
<dbReference type="PANTHER" id="PTHR34153:SF2">
    <property type="entry name" value="SI:CH211-262H13.3-RELATED"/>
    <property type="match status" value="1"/>
</dbReference>
<comment type="caution">
    <text evidence="3">The sequence shown here is derived from an EMBL/GenBank/DDBJ whole genome shotgun (WGS) entry which is preliminary data.</text>
</comment>
<dbReference type="InterPro" id="IPR032071">
    <property type="entry name" value="DUF4806"/>
</dbReference>
<keyword evidence="4" id="KW-1185">Reference proteome</keyword>
<gene>
    <name evidence="3" type="ORF">RI129_003059</name>
</gene>
<evidence type="ECO:0000256" key="1">
    <source>
        <dbReference type="SAM" id="MobiDB-lite"/>
    </source>
</evidence>
<dbReference type="Pfam" id="PF16064">
    <property type="entry name" value="DUF4806"/>
    <property type="match status" value="1"/>
</dbReference>
<feature type="region of interest" description="Disordered" evidence="1">
    <location>
        <begin position="156"/>
        <end position="189"/>
    </location>
</feature>
<name>A0AAN7ZMD3_9COLE</name>
<dbReference type="AlphaFoldDB" id="A0AAN7ZMD3"/>
<feature type="domain" description="DUF4806" evidence="2">
    <location>
        <begin position="252"/>
        <end position="328"/>
    </location>
</feature>
<dbReference type="Proteomes" id="UP001329430">
    <property type="component" value="Chromosome 2"/>
</dbReference>
<sequence length="377" mass="43011">MATEDNVQKLFFVVVEFVEETDEHGSIPMAVVSTKWLRYKKDCVECFWPTYLRTDNERIKAVKEHADLWIEKCGTSLVNAKYHSSSYEKALAKLKHLEDLSSVSQSSDNDEAINSKRVIRDTKSIDEFQYSSGSEELDVQLPPKFVHDNHIVSSNVHTQKKHVSSYSNRKQPRTYNDSNKTAPCDTDTPIQIRTENNTQCTNCRTNERLINQMMKSLELLSQDVKYLIQLNKNSIADDPYLNPNPVFEELLVTTVEKLIALNHSLQDDTVMASMCTSMQIVEGKDVVDTTRRIMCHIMKTSVAIKYNWSGRNGKKSFEALTNISKLIVVVVRKNPLSRNSTQQEIEAVIKVWLRNAPDRDGGRMNRKGTKTGNTGEL</sequence>
<dbReference type="PANTHER" id="PTHR34153">
    <property type="entry name" value="SI:CH211-262H13.3-RELATED-RELATED"/>
    <property type="match status" value="1"/>
</dbReference>
<evidence type="ECO:0000313" key="3">
    <source>
        <dbReference type="EMBL" id="KAK5648167.1"/>
    </source>
</evidence>
<evidence type="ECO:0000259" key="2">
    <source>
        <dbReference type="Pfam" id="PF16064"/>
    </source>
</evidence>
<reference evidence="3 4" key="1">
    <citation type="journal article" date="2024" name="Insects">
        <title>An Improved Chromosome-Level Genome Assembly of the Firefly Pyrocoelia pectoralis.</title>
        <authorList>
            <person name="Fu X."/>
            <person name="Meyer-Rochow V.B."/>
            <person name="Ballantyne L."/>
            <person name="Zhu X."/>
        </authorList>
    </citation>
    <scope>NUCLEOTIDE SEQUENCE [LARGE SCALE GENOMIC DNA]</scope>
    <source>
        <strain evidence="3">XCY_ONT2</strain>
    </source>
</reference>
<feature type="compositionally biased region" description="Polar residues" evidence="1">
    <location>
        <begin position="164"/>
        <end position="181"/>
    </location>
</feature>
<protein>
    <recommendedName>
        <fullName evidence="2">DUF4806 domain-containing protein</fullName>
    </recommendedName>
</protein>
<dbReference type="EMBL" id="JAVRBK010000002">
    <property type="protein sequence ID" value="KAK5648167.1"/>
    <property type="molecule type" value="Genomic_DNA"/>
</dbReference>
<evidence type="ECO:0000313" key="4">
    <source>
        <dbReference type="Proteomes" id="UP001329430"/>
    </source>
</evidence>
<proteinExistence type="predicted"/>
<organism evidence="3 4">
    <name type="scientific">Pyrocoelia pectoralis</name>
    <dbReference type="NCBI Taxonomy" id="417401"/>
    <lineage>
        <taxon>Eukaryota</taxon>
        <taxon>Metazoa</taxon>
        <taxon>Ecdysozoa</taxon>
        <taxon>Arthropoda</taxon>
        <taxon>Hexapoda</taxon>
        <taxon>Insecta</taxon>
        <taxon>Pterygota</taxon>
        <taxon>Neoptera</taxon>
        <taxon>Endopterygota</taxon>
        <taxon>Coleoptera</taxon>
        <taxon>Polyphaga</taxon>
        <taxon>Elateriformia</taxon>
        <taxon>Elateroidea</taxon>
        <taxon>Lampyridae</taxon>
        <taxon>Lampyrinae</taxon>
        <taxon>Pyrocoelia</taxon>
    </lineage>
</organism>